<evidence type="ECO:0000256" key="7">
    <source>
        <dbReference type="ARBA" id="ARBA00022842"/>
    </source>
</evidence>
<keyword evidence="11" id="KW-1185">Reference proteome</keyword>
<evidence type="ECO:0000256" key="5">
    <source>
        <dbReference type="ARBA" id="ARBA00022679"/>
    </source>
</evidence>
<reference evidence="10 11" key="1">
    <citation type="submission" date="2021-01" db="EMBL/GenBank/DDBJ databases">
        <title>Carboxyliciviraga sp.nov., isolated from coastal sediments.</title>
        <authorList>
            <person name="Lu D."/>
            <person name="Zhang T."/>
        </authorList>
    </citation>
    <scope>NUCLEOTIDE SEQUENCE [LARGE SCALE GENOMIC DNA]</scope>
    <source>
        <strain evidence="10 11">N1Y132</strain>
    </source>
</reference>
<dbReference type="InterPro" id="IPR000489">
    <property type="entry name" value="Pterin-binding_dom"/>
</dbReference>
<dbReference type="EMBL" id="JAENRR010000009">
    <property type="protein sequence ID" value="MBK3516813.1"/>
    <property type="molecule type" value="Genomic_DNA"/>
</dbReference>
<dbReference type="Gene3D" id="3.20.20.20">
    <property type="entry name" value="Dihydropteroate synthase-like"/>
    <property type="match status" value="1"/>
</dbReference>
<dbReference type="NCBIfam" id="TIGR01496">
    <property type="entry name" value="DHPS"/>
    <property type="match status" value="1"/>
</dbReference>
<comment type="catalytic activity">
    <reaction evidence="1">
        <text>(7,8-dihydropterin-6-yl)methyl diphosphate + 4-aminobenzoate = 7,8-dihydropteroate + diphosphate</text>
        <dbReference type="Rhea" id="RHEA:19949"/>
        <dbReference type="ChEBI" id="CHEBI:17836"/>
        <dbReference type="ChEBI" id="CHEBI:17839"/>
        <dbReference type="ChEBI" id="CHEBI:33019"/>
        <dbReference type="ChEBI" id="CHEBI:72950"/>
        <dbReference type="EC" id="2.5.1.15"/>
    </reaction>
</comment>
<dbReference type="InterPro" id="IPR045031">
    <property type="entry name" value="DHP_synth-like"/>
</dbReference>
<keyword evidence="5 10" id="KW-0808">Transferase</keyword>
<comment type="caution">
    <text evidence="10">The sequence shown here is derived from an EMBL/GenBank/DDBJ whole genome shotgun (WGS) entry which is preliminary data.</text>
</comment>
<dbReference type="CDD" id="cd00739">
    <property type="entry name" value="DHPS"/>
    <property type="match status" value="1"/>
</dbReference>
<dbReference type="PANTHER" id="PTHR20941:SF1">
    <property type="entry name" value="FOLIC ACID SYNTHESIS PROTEIN FOL1"/>
    <property type="match status" value="1"/>
</dbReference>
<dbReference type="InterPro" id="IPR011005">
    <property type="entry name" value="Dihydropteroate_synth-like_sf"/>
</dbReference>
<dbReference type="Pfam" id="PF00809">
    <property type="entry name" value="Pterin_bind"/>
    <property type="match status" value="1"/>
</dbReference>
<comment type="cofactor">
    <cofactor evidence="2">
        <name>Mg(2+)</name>
        <dbReference type="ChEBI" id="CHEBI:18420"/>
    </cofactor>
</comment>
<feature type="domain" description="Pterin-binding" evidence="9">
    <location>
        <begin position="1"/>
        <end position="251"/>
    </location>
</feature>
<comment type="pathway">
    <text evidence="3">Cofactor biosynthesis; tetrahydrofolate biosynthesis; 7,8-dihydrofolate from 2-amino-4-hydroxy-6-hydroxymethyl-7,8-dihydropteridine diphosphate and 4-aminobenzoate: step 1/2.</text>
</comment>
<evidence type="ECO:0000313" key="10">
    <source>
        <dbReference type="EMBL" id="MBK3516813.1"/>
    </source>
</evidence>
<protein>
    <recommendedName>
        <fullName evidence="4">dihydropteroate synthase</fullName>
        <ecNumber evidence="4">2.5.1.15</ecNumber>
    </recommendedName>
</protein>
<keyword evidence="7" id="KW-0460">Magnesium</keyword>
<proteinExistence type="predicted"/>
<dbReference type="InterPro" id="IPR006390">
    <property type="entry name" value="DHP_synth_dom"/>
</dbReference>
<organism evidence="10 11">
    <name type="scientific">Carboxylicivirga marina</name>
    <dbReference type="NCBI Taxonomy" id="2800988"/>
    <lineage>
        <taxon>Bacteria</taxon>
        <taxon>Pseudomonadati</taxon>
        <taxon>Bacteroidota</taxon>
        <taxon>Bacteroidia</taxon>
        <taxon>Marinilabiliales</taxon>
        <taxon>Marinilabiliaceae</taxon>
        <taxon>Carboxylicivirga</taxon>
    </lineage>
</organism>
<evidence type="ECO:0000256" key="2">
    <source>
        <dbReference type="ARBA" id="ARBA00001946"/>
    </source>
</evidence>
<name>A0ABS1HGM9_9BACT</name>
<keyword evidence="8" id="KW-0289">Folate biosynthesis</keyword>
<evidence type="ECO:0000259" key="9">
    <source>
        <dbReference type="PROSITE" id="PS50972"/>
    </source>
</evidence>
<dbReference type="PANTHER" id="PTHR20941">
    <property type="entry name" value="FOLATE SYNTHESIS PROTEINS"/>
    <property type="match status" value="1"/>
</dbReference>
<gene>
    <name evidence="10" type="primary">folP</name>
    <name evidence="10" type="ORF">JIV24_05635</name>
</gene>
<evidence type="ECO:0000256" key="4">
    <source>
        <dbReference type="ARBA" id="ARBA00012458"/>
    </source>
</evidence>
<dbReference type="EC" id="2.5.1.15" evidence="4"/>
<sequence>MGILNITPDSFFDGGKYQLQHDIEKRCEQILAEGGEIIDIGAYSSRPGAIHIDEKEEVKRLTEALSWIRKSFPEAILSVDTFRSSVSQLVVGDFGVDMINDISGGTMDDAMFKTIGELGVPYIMMHMQGTPQNMQLNPNYKDLIGDISLFFAQQVKKLASFGAKDIILDPGFGFGKTLEHNYQLLNELRQFELLGLPLLVGVSRKSMIYKLLDVLPQDALNGTTALNTVALLNGANILRVHDVKEAVECINLVRQLKKA</sequence>
<evidence type="ECO:0000256" key="8">
    <source>
        <dbReference type="ARBA" id="ARBA00022909"/>
    </source>
</evidence>
<dbReference type="GO" id="GO:0004156">
    <property type="term" value="F:dihydropteroate synthase activity"/>
    <property type="evidence" value="ECO:0007669"/>
    <property type="project" value="UniProtKB-EC"/>
</dbReference>
<accession>A0ABS1HGM9</accession>
<dbReference type="Proteomes" id="UP000605676">
    <property type="component" value="Unassembled WGS sequence"/>
</dbReference>
<dbReference type="SUPFAM" id="SSF51717">
    <property type="entry name" value="Dihydropteroate synthetase-like"/>
    <property type="match status" value="1"/>
</dbReference>
<evidence type="ECO:0000256" key="3">
    <source>
        <dbReference type="ARBA" id="ARBA00004763"/>
    </source>
</evidence>
<evidence type="ECO:0000256" key="1">
    <source>
        <dbReference type="ARBA" id="ARBA00000012"/>
    </source>
</evidence>
<evidence type="ECO:0000313" key="11">
    <source>
        <dbReference type="Proteomes" id="UP000605676"/>
    </source>
</evidence>
<keyword evidence="6" id="KW-0479">Metal-binding</keyword>
<dbReference type="PROSITE" id="PS50972">
    <property type="entry name" value="PTERIN_BINDING"/>
    <property type="match status" value="1"/>
</dbReference>
<evidence type="ECO:0000256" key="6">
    <source>
        <dbReference type="ARBA" id="ARBA00022723"/>
    </source>
</evidence>